<dbReference type="EMBL" id="JAEPRD010000122">
    <property type="protein sequence ID" value="KAG2197750.1"/>
    <property type="molecule type" value="Genomic_DNA"/>
</dbReference>
<evidence type="ECO:0000313" key="5">
    <source>
        <dbReference type="Proteomes" id="UP000603453"/>
    </source>
</evidence>
<dbReference type="PANTHER" id="PTHR13620:SF104">
    <property type="entry name" value="EXONUCLEASE 3'-5' DOMAIN-CONTAINING PROTEIN 2"/>
    <property type="match status" value="1"/>
</dbReference>
<keyword evidence="1" id="KW-0540">Nuclease</keyword>
<evidence type="ECO:0000256" key="2">
    <source>
        <dbReference type="ARBA" id="ARBA00022801"/>
    </source>
</evidence>
<dbReference type="OrthoDB" id="2290812at2759"/>
<dbReference type="Pfam" id="PF01612">
    <property type="entry name" value="DNA_pol_A_exo1"/>
    <property type="match status" value="1"/>
</dbReference>
<sequence>MKESEVIYIDNVIGDQGFLKKVMPSLPKDVVPIPKCTNDQQQQRVLRSEVGINEACIEIFGNTDEYNVLPRYIVLFRVHDFDPNKFPRELSEVLNCSKIVKLGRNIKADCTRVKRVFGVVEANHIDFGPFCYNRDLVNNSRPRLDVLCGSILSLQLTKISIIRRGDWERDYLTSEQIRYAALDAWVALKIFEKANGGLAVNEKVTKKPQKGTFVAVYNQTSARVMPSAYGFIEDNEGSIEAHLKDARLIKVDDILY</sequence>
<evidence type="ECO:0000256" key="1">
    <source>
        <dbReference type="ARBA" id="ARBA00022722"/>
    </source>
</evidence>
<dbReference type="GO" id="GO:0008408">
    <property type="term" value="F:3'-5' exonuclease activity"/>
    <property type="evidence" value="ECO:0007669"/>
    <property type="project" value="InterPro"/>
</dbReference>
<organism evidence="4 5">
    <name type="scientific">Mucor saturninus</name>
    <dbReference type="NCBI Taxonomy" id="64648"/>
    <lineage>
        <taxon>Eukaryota</taxon>
        <taxon>Fungi</taxon>
        <taxon>Fungi incertae sedis</taxon>
        <taxon>Mucoromycota</taxon>
        <taxon>Mucoromycotina</taxon>
        <taxon>Mucoromycetes</taxon>
        <taxon>Mucorales</taxon>
        <taxon>Mucorineae</taxon>
        <taxon>Mucoraceae</taxon>
        <taxon>Mucor</taxon>
    </lineage>
</organism>
<dbReference type="PANTHER" id="PTHR13620">
    <property type="entry name" value="3-5 EXONUCLEASE"/>
    <property type="match status" value="1"/>
</dbReference>
<accession>A0A8H7UW02</accession>
<dbReference type="Proteomes" id="UP000603453">
    <property type="component" value="Unassembled WGS sequence"/>
</dbReference>
<comment type="caution">
    <text evidence="4">The sequence shown here is derived from an EMBL/GenBank/DDBJ whole genome shotgun (WGS) entry which is preliminary data.</text>
</comment>
<dbReference type="GO" id="GO:0003676">
    <property type="term" value="F:nucleic acid binding"/>
    <property type="evidence" value="ECO:0007669"/>
    <property type="project" value="InterPro"/>
</dbReference>
<dbReference type="GO" id="GO:0005634">
    <property type="term" value="C:nucleus"/>
    <property type="evidence" value="ECO:0007669"/>
    <property type="project" value="TreeGrafter"/>
</dbReference>
<gene>
    <name evidence="4" type="ORF">INT47_010686</name>
</gene>
<dbReference type="AlphaFoldDB" id="A0A8H7UW02"/>
<evidence type="ECO:0000313" key="4">
    <source>
        <dbReference type="EMBL" id="KAG2197750.1"/>
    </source>
</evidence>
<dbReference type="SUPFAM" id="SSF53098">
    <property type="entry name" value="Ribonuclease H-like"/>
    <property type="match status" value="1"/>
</dbReference>
<reference evidence="4" key="1">
    <citation type="submission" date="2020-12" db="EMBL/GenBank/DDBJ databases">
        <title>Metabolic potential, ecology and presence of endohyphal bacteria is reflected in genomic diversity of Mucoromycotina.</title>
        <authorList>
            <person name="Muszewska A."/>
            <person name="Okrasinska A."/>
            <person name="Steczkiewicz K."/>
            <person name="Drgas O."/>
            <person name="Orlowska M."/>
            <person name="Perlinska-Lenart U."/>
            <person name="Aleksandrzak-Piekarczyk T."/>
            <person name="Szatraj K."/>
            <person name="Zielenkiewicz U."/>
            <person name="Pilsyk S."/>
            <person name="Malc E."/>
            <person name="Mieczkowski P."/>
            <person name="Kruszewska J.S."/>
            <person name="Biernat P."/>
            <person name="Pawlowska J."/>
        </authorList>
    </citation>
    <scope>NUCLEOTIDE SEQUENCE</scope>
    <source>
        <strain evidence="4">WA0000017839</strain>
    </source>
</reference>
<keyword evidence="5" id="KW-1185">Reference proteome</keyword>
<dbReference type="Gene3D" id="3.30.420.10">
    <property type="entry name" value="Ribonuclease H-like superfamily/Ribonuclease H"/>
    <property type="match status" value="1"/>
</dbReference>
<dbReference type="GO" id="GO:0006139">
    <property type="term" value="P:nucleobase-containing compound metabolic process"/>
    <property type="evidence" value="ECO:0007669"/>
    <property type="project" value="InterPro"/>
</dbReference>
<feature type="domain" description="3'-5' exonuclease" evidence="3">
    <location>
        <begin position="88"/>
        <end position="193"/>
    </location>
</feature>
<dbReference type="InterPro" id="IPR051132">
    <property type="entry name" value="3-5_Exonuclease_domain"/>
</dbReference>
<dbReference type="GO" id="GO:0005737">
    <property type="term" value="C:cytoplasm"/>
    <property type="evidence" value="ECO:0007669"/>
    <property type="project" value="TreeGrafter"/>
</dbReference>
<dbReference type="InterPro" id="IPR036397">
    <property type="entry name" value="RNaseH_sf"/>
</dbReference>
<dbReference type="InterPro" id="IPR002562">
    <property type="entry name" value="3'-5'_exonuclease_dom"/>
</dbReference>
<protein>
    <recommendedName>
        <fullName evidence="3">3'-5' exonuclease domain-containing protein</fullName>
    </recommendedName>
</protein>
<evidence type="ECO:0000259" key="3">
    <source>
        <dbReference type="Pfam" id="PF01612"/>
    </source>
</evidence>
<dbReference type="InterPro" id="IPR012337">
    <property type="entry name" value="RNaseH-like_sf"/>
</dbReference>
<name>A0A8H7UW02_9FUNG</name>
<keyword evidence="2" id="KW-0378">Hydrolase</keyword>
<proteinExistence type="predicted"/>